<keyword evidence="1" id="KW-0472">Membrane</keyword>
<accession>A0A6J4KSK8</accession>
<reference evidence="2" key="1">
    <citation type="submission" date="2020-02" db="EMBL/GenBank/DDBJ databases">
        <authorList>
            <person name="Meier V. D."/>
        </authorList>
    </citation>
    <scope>NUCLEOTIDE SEQUENCE</scope>
    <source>
        <strain evidence="2">AVDCRST_MAG11</strain>
    </source>
</reference>
<protein>
    <submittedName>
        <fullName evidence="2">Uncharacterized protein</fullName>
    </submittedName>
</protein>
<feature type="transmembrane region" description="Helical" evidence="1">
    <location>
        <begin position="44"/>
        <end position="65"/>
    </location>
</feature>
<sequence>MSAPHSDAPPTPGSRFTRLLFAIALGLGVVVLGVRLVRGVRTGYVDWLEMALPTAVLLGLGGIVAGPRRPWLYYPLLVAGFALLVAFYALPHRVRPTSRPAAPAPAAAAPAAR</sequence>
<keyword evidence="1" id="KW-1133">Transmembrane helix</keyword>
<name>A0A6J4KSK8_9BACT</name>
<dbReference type="AlphaFoldDB" id="A0A6J4KSK8"/>
<gene>
    <name evidence="2" type="ORF">AVDCRST_MAG11-1609</name>
</gene>
<proteinExistence type="predicted"/>
<feature type="transmembrane region" description="Helical" evidence="1">
    <location>
        <begin position="19"/>
        <end position="37"/>
    </location>
</feature>
<feature type="transmembrane region" description="Helical" evidence="1">
    <location>
        <begin position="71"/>
        <end position="90"/>
    </location>
</feature>
<evidence type="ECO:0000256" key="1">
    <source>
        <dbReference type="SAM" id="Phobius"/>
    </source>
</evidence>
<evidence type="ECO:0000313" key="2">
    <source>
        <dbReference type="EMBL" id="CAA9312880.1"/>
    </source>
</evidence>
<keyword evidence="1" id="KW-0812">Transmembrane</keyword>
<dbReference type="EMBL" id="CADCTU010000361">
    <property type="protein sequence ID" value="CAA9312880.1"/>
    <property type="molecule type" value="Genomic_DNA"/>
</dbReference>
<organism evidence="2">
    <name type="scientific">uncultured Gemmatimonadaceae bacterium</name>
    <dbReference type="NCBI Taxonomy" id="246130"/>
    <lineage>
        <taxon>Bacteria</taxon>
        <taxon>Pseudomonadati</taxon>
        <taxon>Gemmatimonadota</taxon>
        <taxon>Gemmatimonadia</taxon>
        <taxon>Gemmatimonadales</taxon>
        <taxon>Gemmatimonadaceae</taxon>
        <taxon>environmental samples</taxon>
    </lineage>
</organism>